<dbReference type="Pfam" id="PF00480">
    <property type="entry name" value="ROK"/>
    <property type="match status" value="1"/>
</dbReference>
<dbReference type="PANTHER" id="PTHR18964">
    <property type="entry name" value="ROK (REPRESSOR, ORF, KINASE) FAMILY"/>
    <property type="match status" value="1"/>
</dbReference>
<proteinExistence type="inferred from homology"/>
<comment type="similarity">
    <text evidence="1">Belongs to the ROK (NagC/XylR) family.</text>
</comment>
<accession>A0ABW2PEP2</accession>
<dbReference type="Gene3D" id="3.30.420.40">
    <property type="match status" value="2"/>
</dbReference>
<evidence type="ECO:0000313" key="2">
    <source>
        <dbReference type="EMBL" id="MFC7388001.1"/>
    </source>
</evidence>
<dbReference type="InterPro" id="IPR000600">
    <property type="entry name" value="ROK"/>
</dbReference>
<dbReference type="EMBL" id="JBHTCG010000049">
    <property type="protein sequence ID" value="MFC7388001.1"/>
    <property type="molecule type" value="Genomic_DNA"/>
</dbReference>
<protein>
    <submittedName>
        <fullName evidence="2">ROK family protein</fullName>
    </submittedName>
</protein>
<evidence type="ECO:0000256" key="1">
    <source>
        <dbReference type="ARBA" id="ARBA00006479"/>
    </source>
</evidence>
<keyword evidence="3" id="KW-1185">Reference proteome</keyword>
<dbReference type="RefSeq" id="WP_380831961.1">
    <property type="nucleotide sequence ID" value="NZ_JBHTCG010000049.1"/>
</dbReference>
<dbReference type="Proteomes" id="UP001596496">
    <property type="component" value="Unassembled WGS sequence"/>
</dbReference>
<comment type="caution">
    <text evidence="2">The sequence shown here is derived from an EMBL/GenBank/DDBJ whole genome shotgun (WGS) entry which is preliminary data.</text>
</comment>
<dbReference type="InterPro" id="IPR043129">
    <property type="entry name" value="ATPase_NBD"/>
</dbReference>
<gene>
    <name evidence="2" type="ORF">ACFQSB_37745</name>
</gene>
<dbReference type="SUPFAM" id="SSF53067">
    <property type="entry name" value="Actin-like ATPase domain"/>
    <property type="match status" value="1"/>
</dbReference>
<organism evidence="2 3">
    <name type="scientific">Sphaerisporangium rhizosphaerae</name>
    <dbReference type="NCBI Taxonomy" id="2269375"/>
    <lineage>
        <taxon>Bacteria</taxon>
        <taxon>Bacillati</taxon>
        <taxon>Actinomycetota</taxon>
        <taxon>Actinomycetes</taxon>
        <taxon>Streptosporangiales</taxon>
        <taxon>Streptosporangiaceae</taxon>
        <taxon>Sphaerisporangium</taxon>
    </lineage>
</organism>
<reference evidence="3" key="1">
    <citation type="journal article" date="2019" name="Int. J. Syst. Evol. Microbiol.">
        <title>The Global Catalogue of Microorganisms (GCM) 10K type strain sequencing project: providing services to taxonomists for standard genome sequencing and annotation.</title>
        <authorList>
            <consortium name="The Broad Institute Genomics Platform"/>
            <consortium name="The Broad Institute Genome Sequencing Center for Infectious Disease"/>
            <person name="Wu L."/>
            <person name="Ma J."/>
        </authorList>
    </citation>
    <scope>NUCLEOTIDE SEQUENCE [LARGE SCALE GENOMIC DNA]</scope>
    <source>
        <strain evidence="3">CECT 7649</strain>
    </source>
</reference>
<dbReference type="PANTHER" id="PTHR18964:SF149">
    <property type="entry name" value="BIFUNCTIONAL UDP-N-ACETYLGLUCOSAMINE 2-EPIMERASE_N-ACETYLMANNOSAMINE KINASE"/>
    <property type="match status" value="1"/>
</dbReference>
<sequence length="363" mass="37128">MSPKAYVVALDVGGTSMKGGLVTSGGEVLLTDRRPTPRDEGPLRVIEAIRAFIDHLAESGRTLLTSTDPSHPHPTGTPSIYDAPSPYGAPSVHGAPSGIGLAVPGLVNTDTALYSANIGWRDVPATDFTSLDVPIRLGHDVRTAGLAERILGAGRSEPDFLFLPIGTGIAGASIVHGEPYGGSGGWGGEIGHIPVFPDGERCACGQIGCLETYASAASVARRYSERLSRVASVRPSTPPPTGAGPAAEDVVALAMRGDPHASAVWDEALEALSIALASYTLLLDPSSIVIGGGLAEAGAALFDPLGERLQSRLAFRPAPPLRHAALGVNTGMLGAALLGWQAAGVPDAGSTWALNVLRSPSVP</sequence>
<evidence type="ECO:0000313" key="3">
    <source>
        <dbReference type="Proteomes" id="UP001596496"/>
    </source>
</evidence>
<name>A0ABW2PEP2_9ACTN</name>